<gene>
    <name evidence="1" type="ORF">ACRE_067000</name>
</gene>
<proteinExistence type="predicted"/>
<dbReference type="EMBL" id="JPKY01000091">
    <property type="protein sequence ID" value="KFH42566.1"/>
    <property type="molecule type" value="Genomic_DNA"/>
</dbReference>
<comment type="caution">
    <text evidence="1">The sequence shown here is derived from an EMBL/GenBank/DDBJ whole genome shotgun (WGS) entry which is preliminary data.</text>
</comment>
<protein>
    <submittedName>
        <fullName evidence="1">Uncharacterized protein</fullName>
    </submittedName>
</protein>
<reference evidence="2" key="1">
    <citation type="journal article" date="2014" name="Genome Announc.">
        <title>Genome sequence and annotation of Acremonium chrysogenum, producer of the beta-lactam antibiotic cephalosporin C.</title>
        <authorList>
            <person name="Terfehr D."/>
            <person name="Dahlmann T.A."/>
            <person name="Specht T."/>
            <person name="Zadra I."/>
            <person name="Kuernsteiner H."/>
            <person name="Kueck U."/>
        </authorList>
    </citation>
    <scope>NUCLEOTIDE SEQUENCE [LARGE SCALE GENOMIC DNA]</scope>
    <source>
        <strain evidence="2">ATCC 11550 / CBS 779.69 / DSM 880 / IAM 14645 / JCM 23072 / IMI 49137</strain>
    </source>
</reference>
<dbReference type="AlphaFoldDB" id="A0A086SZN4"/>
<accession>A0A086SZN4</accession>
<evidence type="ECO:0000313" key="1">
    <source>
        <dbReference type="EMBL" id="KFH42566.1"/>
    </source>
</evidence>
<dbReference type="Proteomes" id="UP000029964">
    <property type="component" value="Unassembled WGS sequence"/>
</dbReference>
<organism evidence="1 2">
    <name type="scientific">Hapsidospora chrysogenum (strain ATCC 11550 / CBS 779.69 / DSM 880 / IAM 14645 / JCM 23072 / IMI 49137)</name>
    <name type="common">Acremonium chrysogenum</name>
    <dbReference type="NCBI Taxonomy" id="857340"/>
    <lineage>
        <taxon>Eukaryota</taxon>
        <taxon>Fungi</taxon>
        <taxon>Dikarya</taxon>
        <taxon>Ascomycota</taxon>
        <taxon>Pezizomycotina</taxon>
        <taxon>Sordariomycetes</taxon>
        <taxon>Hypocreomycetidae</taxon>
        <taxon>Hypocreales</taxon>
        <taxon>Bionectriaceae</taxon>
        <taxon>Hapsidospora</taxon>
    </lineage>
</organism>
<name>A0A086SZN4_HAPC1</name>
<sequence>MIPTEAHAAGGGHREAVEWRECDIVMAADDEGAQSLDGPSSETGWDGWDATSQLAMRIR</sequence>
<keyword evidence="2" id="KW-1185">Reference proteome</keyword>
<dbReference type="HOGENOM" id="CLU_2960175_0_0_1"/>
<evidence type="ECO:0000313" key="2">
    <source>
        <dbReference type="Proteomes" id="UP000029964"/>
    </source>
</evidence>